<reference evidence="6" key="2">
    <citation type="journal article" date="2016" name="Sci. Rep.">
        <title>Dictyocaulus viviparus genome, variome and transcriptome elucidate lungworm biology and support future intervention.</title>
        <authorList>
            <person name="McNulty S.N."/>
            <person name="Strube C."/>
            <person name="Rosa B.A."/>
            <person name="Martin J.C."/>
            <person name="Tyagi R."/>
            <person name="Choi Y.J."/>
            <person name="Wang Q."/>
            <person name="Hallsworth Pepin K."/>
            <person name="Zhang X."/>
            <person name="Ozersky P."/>
            <person name="Wilson R.K."/>
            <person name="Sternberg P.W."/>
            <person name="Gasser R.B."/>
            <person name="Mitreva M."/>
        </authorList>
    </citation>
    <scope>NUCLEOTIDE SEQUENCE [LARGE SCALE GENOMIC DNA]</scope>
    <source>
        <strain evidence="6">HannoverDv2000</strain>
    </source>
</reference>
<gene>
    <name evidence="5" type="ORF">DICVIV_04546</name>
</gene>
<evidence type="ECO:0000259" key="4">
    <source>
        <dbReference type="PROSITE" id="PS51864"/>
    </source>
</evidence>
<evidence type="ECO:0000256" key="1">
    <source>
        <dbReference type="ARBA" id="ARBA00023157"/>
    </source>
</evidence>
<organism evidence="5 6">
    <name type="scientific">Dictyocaulus viviparus</name>
    <name type="common">Bovine lungworm</name>
    <dbReference type="NCBI Taxonomy" id="29172"/>
    <lineage>
        <taxon>Eukaryota</taxon>
        <taxon>Metazoa</taxon>
        <taxon>Ecdysozoa</taxon>
        <taxon>Nematoda</taxon>
        <taxon>Chromadorea</taxon>
        <taxon>Rhabditida</taxon>
        <taxon>Rhabditina</taxon>
        <taxon>Rhabditomorpha</taxon>
        <taxon>Strongyloidea</taxon>
        <taxon>Metastrongylidae</taxon>
        <taxon>Dictyocaulus</taxon>
    </lineage>
</organism>
<reference evidence="5 6" key="1">
    <citation type="submission" date="2013-11" db="EMBL/GenBank/DDBJ databases">
        <title>Draft genome of the bovine lungworm Dictyocaulus viviparus.</title>
        <authorList>
            <person name="Mitreva M."/>
        </authorList>
    </citation>
    <scope>NUCLEOTIDE SEQUENCE [LARGE SCALE GENOMIC DNA]</scope>
    <source>
        <strain evidence="5 6">HannoverDv2000</strain>
    </source>
</reference>
<dbReference type="GO" id="GO:0004222">
    <property type="term" value="F:metalloendopeptidase activity"/>
    <property type="evidence" value="ECO:0007669"/>
    <property type="project" value="InterPro"/>
</dbReference>
<dbReference type="PANTHER" id="PTHR10127:SF877">
    <property type="entry name" value="ZINC METALLOPROTEINASE NAS-34"/>
    <property type="match status" value="1"/>
</dbReference>
<keyword evidence="6" id="KW-1185">Reference proteome</keyword>
<feature type="domain" description="Peptidase M12A" evidence="4">
    <location>
        <begin position="119"/>
        <end position="216"/>
    </location>
</feature>
<dbReference type="SMART" id="SM00235">
    <property type="entry name" value="ZnMc"/>
    <property type="match status" value="1"/>
</dbReference>
<dbReference type="AlphaFoldDB" id="A0A0D8XXG6"/>
<dbReference type="Gene3D" id="3.40.390.10">
    <property type="entry name" value="Collagenase (Catalytic Domain)"/>
    <property type="match status" value="1"/>
</dbReference>
<feature type="signal peptide" evidence="3">
    <location>
        <begin position="1"/>
        <end position="17"/>
    </location>
</feature>
<sequence length="216" mass="24777">MQSYFVILFVLSPPVFGRSIYSEMIREHSPFPDIPSIERYLSDMARLNEIQSRIFGMRPTSRDQLPFENEPTRPDLIPYLFEGDIVLTEEQMKTILRDTEEQLKHKEDNDDDGNLRKRRSMTSYPYSRWTNFPIPYYINTGSGVSEAAVIAGIRRWEADTCLTFTRVYSRTRGNGLEFFLGNGCYSMVGRVGKTSQQISIGYGCTSLGIVTHEIGV</sequence>
<dbReference type="EMBL" id="KN716238">
    <property type="protein sequence ID" value="KJH49343.1"/>
    <property type="molecule type" value="Genomic_DNA"/>
</dbReference>
<evidence type="ECO:0000256" key="2">
    <source>
        <dbReference type="PROSITE-ProRule" id="PRU01211"/>
    </source>
</evidence>
<evidence type="ECO:0000313" key="6">
    <source>
        <dbReference type="Proteomes" id="UP000053766"/>
    </source>
</evidence>
<dbReference type="STRING" id="29172.A0A0D8XXG6"/>
<dbReference type="InterPro" id="IPR006026">
    <property type="entry name" value="Peptidase_Metallo"/>
</dbReference>
<evidence type="ECO:0000256" key="3">
    <source>
        <dbReference type="SAM" id="SignalP"/>
    </source>
</evidence>
<dbReference type="InterPro" id="IPR001506">
    <property type="entry name" value="Peptidase_M12A"/>
</dbReference>
<accession>A0A0D8XXG6</accession>
<dbReference type="GO" id="GO:0008270">
    <property type="term" value="F:zinc ion binding"/>
    <property type="evidence" value="ECO:0007669"/>
    <property type="project" value="InterPro"/>
</dbReference>
<protein>
    <submittedName>
        <fullName evidence="5">Astacin</fullName>
    </submittedName>
</protein>
<name>A0A0D8XXG6_DICVI</name>
<keyword evidence="3" id="KW-0732">Signal</keyword>
<dbReference type="OrthoDB" id="5913174at2759"/>
<dbReference type="SUPFAM" id="SSF55486">
    <property type="entry name" value="Metalloproteases ('zincins'), catalytic domain"/>
    <property type="match status" value="1"/>
</dbReference>
<keyword evidence="1" id="KW-1015">Disulfide bond</keyword>
<feature type="chain" id="PRO_5002336150" evidence="3">
    <location>
        <begin position="18"/>
        <end position="216"/>
    </location>
</feature>
<dbReference type="Pfam" id="PF01400">
    <property type="entry name" value="Astacin"/>
    <property type="match status" value="1"/>
</dbReference>
<dbReference type="MEROPS" id="M12.A25"/>
<dbReference type="InterPro" id="IPR024079">
    <property type="entry name" value="MetalloPept_cat_dom_sf"/>
</dbReference>
<dbReference type="PROSITE" id="PS51864">
    <property type="entry name" value="ASTACIN"/>
    <property type="match status" value="1"/>
</dbReference>
<evidence type="ECO:0000313" key="5">
    <source>
        <dbReference type="EMBL" id="KJH49343.1"/>
    </source>
</evidence>
<proteinExistence type="predicted"/>
<comment type="caution">
    <text evidence="2">Lacks conserved residue(s) required for the propagation of feature annotation.</text>
</comment>
<feature type="active site" evidence="2">
    <location>
        <position position="213"/>
    </location>
</feature>
<dbReference type="GO" id="GO:0006508">
    <property type="term" value="P:proteolysis"/>
    <property type="evidence" value="ECO:0007669"/>
    <property type="project" value="InterPro"/>
</dbReference>
<dbReference type="Proteomes" id="UP000053766">
    <property type="component" value="Unassembled WGS sequence"/>
</dbReference>
<dbReference type="PANTHER" id="PTHR10127">
    <property type="entry name" value="DISCOIDIN, CUB, EGF, LAMININ , AND ZINC METALLOPROTEASE DOMAIN CONTAINING"/>
    <property type="match status" value="1"/>
</dbReference>